<dbReference type="Proteomes" id="UP000767854">
    <property type="component" value="Unassembled WGS sequence"/>
</dbReference>
<dbReference type="Pfam" id="PF19279">
    <property type="entry name" value="YegS_C"/>
    <property type="match status" value="1"/>
</dbReference>
<evidence type="ECO:0000313" key="14">
    <source>
        <dbReference type="EMBL" id="MBM7562556.1"/>
    </source>
</evidence>
<keyword evidence="4" id="KW-0808">Transferase</keyword>
<evidence type="ECO:0000256" key="1">
    <source>
        <dbReference type="ARBA" id="ARBA00001946"/>
    </source>
</evidence>
<evidence type="ECO:0000256" key="2">
    <source>
        <dbReference type="ARBA" id="ARBA00005983"/>
    </source>
</evidence>
<comment type="cofactor">
    <cofactor evidence="1">
        <name>Mg(2+)</name>
        <dbReference type="ChEBI" id="CHEBI:18420"/>
    </cofactor>
</comment>
<evidence type="ECO:0000313" key="15">
    <source>
        <dbReference type="Proteomes" id="UP000767854"/>
    </source>
</evidence>
<dbReference type="RefSeq" id="WP_204664986.1">
    <property type="nucleotide sequence ID" value="NZ_JAFBDT010000021.1"/>
</dbReference>
<organism evidence="14 15">
    <name type="scientific">Fusibacter tunisiensis</name>
    <dbReference type="NCBI Taxonomy" id="1008308"/>
    <lineage>
        <taxon>Bacteria</taxon>
        <taxon>Bacillati</taxon>
        <taxon>Bacillota</taxon>
        <taxon>Clostridia</taxon>
        <taxon>Eubacteriales</taxon>
        <taxon>Eubacteriales Family XII. Incertae Sedis</taxon>
        <taxon>Fusibacter</taxon>
    </lineage>
</organism>
<feature type="domain" description="DAGKc" evidence="13">
    <location>
        <begin position="1"/>
        <end position="130"/>
    </location>
</feature>
<evidence type="ECO:0000256" key="9">
    <source>
        <dbReference type="ARBA" id="ARBA00022842"/>
    </source>
</evidence>
<dbReference type="Gene3D" id="2.60.200.40">
    <property type="match status" value="1"/>
</dbReference>
<evidence type="ECO:0000256" key="4">
    <source>
        <dbReference type="ARBA" id="ARBA00022679"/>
    </source>
</evidence>
<evidence type="ECO:0000256" key="11">
    <source>
        <dbReference type="ARBA" id="ARBA00023209"/>
    </source>
</evidence>
<evidence type="ECO:0000256" key="3">
    <source>
        <dbReference type="ARBA" id="ARBA00022516"/>
    </source>
</evidence>
<keyword evidence="9" id="KW-0460">Magnesium</keyword>
<dbReference type="PANTHER" id="PTHR12358">
    <property type="entry name" value="SPHINGOSINE KINASE"/>
    <property type="match status" value="1"/>
</dbReference>
<dbReference type="InterPro" id="IPR001206">
    <property type="entry name" value="Diacylglycerol_kinase_cat_dom"/>
</dbReference>
<keyword evidence="12" id="KW-1208">Phospholipid metabolism</keyword>
<dbReference type="NCBIfam" id="TIGR00147">
    <property type="entry name" value="YegS/Rv2252/BmrU family lipid kinase"/>
    <property type="match status" value="1"/>
</dbReference>
<reference evidence="14 15" key="1">
    <citation type="submission" date="2021-01" db="EMBL/GenBank/DDBJ databases">
        <title>Genomic Encyclopedia of Type Strains, Phase IV (KMG-IV): sequencing the most valuable type-strain genomes for metagenomic binning, comparative biology and taxonomic classification.</title>
        <authorList>
            <person name="Goeker M."/>
        </authorList>
    </citation>
    <scope>NUCLEOTIDE SEQUENCE [LARGE SCALE GENOMIC DNA]</scope>
    <source>
        <strain evidence="14 15">DSM 24436</strain>
    </source>
</reference>
<dbReference type="InterPro" id="IPR045540">
    <property type="entry name" value="YegS/DAGK_C"/>
</dbReference>
<keyword evidence="15" id="KW-1185">Reference proteome</keyword>
<evidence type="ECO:0000256" key="8">
    <source>
        <dbReference type="ARBA" id="ARBA00022840"/>
    </source>
</evidence>
<evidence type="ECO:0000256" key="6">
    <source>
        <dbReference type="ARBA" id="ARBA00022741"/>
    </source>
</evidence>
<dbReference type="Pfam" id="PF00781">
    <property type="entry name" value="DAGK_cat"/>
    <property type="match status" value="1"/>
</dbReference>
<dbReference type="InterPro" id="IPR005218">
    <property type="entry name" value="Diacylglycerol/lipid_kinase"/>
</dbReference>
<name>A0ABS2MSZ5_9FIRM</name>
<keyword evidence="8" id="KW-0067">ATP-binding</keyword>
<comment type="caution">
    <text evidence="14">The sequence shown here is derived from an EMBL/GenBank/DDBJ whole genome shotgun (WGS) entry which is preliminary data.</text>
</comment>
<evidence type="ECO:0000256" key="7">
    <source>
        <dbReference type="ARBA" id="ARBA00022777"/>
    </source>
</evidence>
<sequence length="291" mass="32388">MNVLLLYNPKAGTRVFPDELDRVIEAFQNKGKQVIPHRLSGTDQMEAFLKNQDMESVEKILVAGGDGTIHQVVNTMMHLDIHKPIGIFPTGTANDFSQYFGIPKDIDGMIKVALRDTVAHVDVGKVNDRYFINVASFGNLVDISQRVNEQAKNVLGVLAYYIKGIEEFPRLKSIRATFELDDGHMEEDIFFALVMNGKSAGAFRKLAPFSDISDGLLDVLIFKKCPVIEIVLLLMQVVNGEHPKSDHIIYAKASRIKVSCQADLTSDLDGEAGPPLPLEIQVEQKRLQIIK</sequence>
<accession>A0ABS2MSZ5</accession>
<dbReference type="InterPro" id="IPR017438">
    <property type="entry name" value="ATP-NAD_kinase_N"/>
</dbReference>
<dbReference type="GO" id="GO:0016301">
    <property type="term" value="F:kinase activity"/>
    <property type="evidence" value="ECO:0007669"/>
    <property type="project" value="UniProtKB-KW"/>
</dbReference>
<keyword evidence="11" id="KW-0594">Phospholipid biosynthesis</keyword>
<proteinExistence type="inferred from homology"/>
<keyword evidence="10" id="KW-0443">Lipid metabolism</keyword>
<keyword evidence="6" id="KW-0547">Nucleotide-binding</keyword>
<dbReference type="Gene3D" id="3.40.50.10330">
    <property type="entry name" value="Probable inorganic polyphosphate/atp-NAD kinase, domain 1"/>
    <property type="match status" value="1"/>
</dbReference>
<keyword evidence="3" id="KW-0444">Lipid biosynthesis</keyword>
<evidence type="ECO:0000256" key="10">
    <source>
        <dbReference type="ARBA" id="ARBA00023098"/>
    </source>
</evidence>
<dbReference type="SUPFAM" id="SSF111331">
    <property type="entry name" value="NAD kinase/diacylglycerol kinase-like"/>
    <property type="match status" value="1"/>
</dbReference>
<keyword evidence="7 14" id="KW-0418">Kinase</keyword>
<comment type="similarity">
    <text evidence="2">Belongs to the diacylglycerol/lipid kinase family.</text>
</comment>
<dbReference type="PANTHER" id="PTHR12358:SF106">
    <property type="entry name" value="LIPID KINASE YEGS"/>
    <property type="match status" value="1"/>
</dbReference>
<dbReference type="InterPro" id="IPR016064">
    <property type="entry name" value="NAD/diacylglycerol_kinase_sf"/>
</dbReference>
<dbReference type="EMBL" id="JAFBDT010000021">
    <property type="protein sequence ID" value="MBM7562556.1"/>
    <property type="molecule type" value="Genomic_DNA"/>
</dbReference>
<dbReference type="InterPro" id="IPR050187">
    <property type="entry name" value="Lipid_Phosphate_FormReg"/>
</dbReference>
<evidence type="ECO:0000256" key="12">
    <source>
        <dbReference type="ARBA" id="ARBA00023264"/>
    </source>
</evidence>
<dbReference type="PROSITE" id="PS50146">
    <property type="entry name" value="DAGK"/>
    <property type="match status" value="1"/>
</dbReference>
<evidence type="ECO:0000256" key="5">
    <source>
        <dbReference type="ARBA" id="ARBA00022723"/>
    </source>
</evidence>
<protein>
    <submittedName>
        <fullName evidence="14">YegS/Rv2252/BmrU family lipid kinase</fullName>
    </submittedName>
</protein>
<keyword evidence="5" id="KW-0479">Metal-binding</keyword>
<gene>
    <name evidence="14" type="ORF">JOC49_002117</name>
</gene>
<dbReference type="SMART" id="SM00046">
    <property type="entry name" value="DAGKc"/>
    <property type="match status" value="1"/>
</dbReference>
<evidence type="ECO:0000259" key="13">
    <source>
        <dbReference type="PROSITE" id="PS50146"/>
    </source>
</evidence>